<keyword evidence="1" id="KW-0732">Signal</keyword>
<keyword evidence="3" id="KW-1185">Reference proteome</keyword>
<dbReference type="AlphaFoldDB" id="A0A4Z2D0I2"/>
<organism evidence="2 3">
    <name type="scientific">Schistosoma japonicum</name>
    <name type="common">Blood fluke</name>
    <dbReference type="NCBI Taxonomy" id="6182"/>
    <lineage>
        <taxon>Eukaryota</taxon>
        <taxon>Metazoa</taxon>
        <taxon>Spiralia</taxon>
        <taxon>Lophotrochozoa</taxon>
        <taxon>Platyhelminthes</taxon>
        <taxon>Trematoda</taxon>
        <taxon>Digenea</taxon>
        <taxon>Strigeidida</taxon>
        <taxon>Schistosomatoidea</taxon>
        <taxon>Schistosomatidae</taxon>
        <taxon>Schistosoma</taxon>
    </lineage>
</organism>
<proteinExistence type="predicted"/>
<feature type="chain" id="PRO_5021186207" evidence="1">
    <location>
        <begin position="20"/>
        <end position="324"/>
    </location>
</feature>
<name>A0A4Z2D0I2_SCHJA</name>
<reference evidence="2 3" key="1">
    <citation type="submission" date="2019-03" db="EMBL/GenBank/DDBJ databases">
        <title>An improved genome assembly of the fluke Schistosoma japonicum.</title>
        <authorList>
            <person name="Hu W."/>
            <person name="Luo F."/>
            <person name="Yin M."/>
            <person name="Mo X."/>
            <person name="Sun C."/>
            <person name="Wu Q."/>
            <person name="Zhu B."/>
            <person name="Xiang M."/>
            <person name="Wang J."/>
            <person name="Wang Y."/>
            <person name="Zhang T."/>
            <person name="Xu B."/>
            <person name="Zheng H."/>
            <person name="Feng Z."/>
        </authorList>
    </citation>
    <scope>NUCLEOTIDE SEQUENCE [LARGE SCALE GENOMIC DNA]</scope>
    <source>
        <strain evidence="2">HuSjv2</strain>
        <tissue evidence="2">Worms</tissue>
    </source>
</reference>
<dbReference type="EMBL" id="SKCS01000378">
    <property type="protein sequence ID" value="TNN10015.1"/>
    <property type="molecule type" value="Genomic_DNA"/>
</dbReference>
<evidence type="ECO:0000256" key="1">
    <source>
        <dbReference type="SAM" id="SignalP"/>
    </source>
</evidence>
<evidence type="ECO:0000313" key="2">
    <source>
        <dbReference type="EMBL" id="TNN10015.1"/>
    </source>
</evidence>
<sequence>MKMKGLLIYLLQIIFYVSGRTVVYTKVSTTYKLYGDPSLNSTDDEDFDGYDAKSYFPYEEINNPLNEDMENGEEYYGNNDMDSKDNGWYHYGYNNEKPYGRNVDNYHTSIRINGHYQNSYFDKQPDNLLNNRDAMSENDDEYDKQYNALPDNHVDYSHDENFDDHYNNWPNNDYYEGRNNYHYPNYNYENNANHWHEENIGYGPYSHTLGNEYANEDYGRDSYSDYSSNLYGKYEANRGYDDNGNYHGVHRNDDHYNYFKDFDKHFQDDYHNKYPKRNYQYFNDRRRDNHNYNNYQHDNYRHHPQQNNYYTDWRYGLEDNNNYY</sequence>
<gene>
    <name evidence="2" type="ORF">EWB00_005784</name>
</gene>
<feature type="signal peptide" evidence="1">
    <location>
        <begin position="1"/>
        <end position="19"/>
    </location>
</feature>
<protein>
    <submittedName>
        <fullName evidence="2">Stress protein DDR48 (DNA damage-responsive protein)</fullName>
    </submittedName>
</protein>
<accession>A0A4Z2D0I2</accession>
<comment type="caution">
    <text evidence="2">The sequence shown here is derived from an EMBL/GenBank/DDBJ whole genome shotgun (WGS) entry which is preliminary data.</text>
</comment>
<dbReference type="Proteomes" id="UP000311919">
    <property type="component" value="Unassembled WGS sequence"/>
</dbReference>
<evidence type="ECO:0000313" key="3">
    <source>
        <dbReference type="Proteomes" id="UP000311919"/>
    </source>
</evidence>